<dbReference type="AlphaFoldDB" id="A0A8J2JDL8"/>
<dbReference type="EMBL" id="CAJVCH010052606">
    <property type="protein sequence ID" value="CAG7718318.1"/>
    <property type="molecule type" value="Genomic_DNA"/>
</dbReference>
<protein>
    <submittedName>
        <fullName evidence="3">Uncharacterized protein</fullName>
    </submittedName>
</protein>
<comment type="caution">
    <text evidence="3">The sequence shown here is derived from an EMBL/GenBank/DDBJ whole genome shotgun (WGS) entry which is preliminary data.</text>
</comment>
<reference evidence="3" key="1">
    <citation type="submission" date="2021-06" db="EMBL/GenBank/DDBJ databases">
        <authorList>
            <person name="Hodson N. C."/>
            <person name="Mongue J. A."/>
            <person name="Jaron S. K."/>
        </authorList>
    </citation>
    <scope>NUCLEOTIDE SEQUENCE</scope>
</reference>
<evidence type="ECO:0000256" key="1">
    <source>
        <dbReference type="SAM" id="MobiDB-lite"/>
    </source>
</evidence>
<feature type="compositionally biased region" description="Polar residues" evidence="1">
    <location>
        <begin position="1"/>
        <end position="20"/>
    </location>
</feature>
<evidence type="ECO:0000256" key="2">
    <source>
        <dbReference type="SAM" id="Phobius"/>
    </source>
</evidence>
<name>A0A8J2JDL8_9HEXA</name>
<keyword evidence="2" id="KW-0472">Membrane</keyword>
<feature type="region of interest" description="Disordered" evidence="1">
    <location>
        <begin position="1"/>
        <end position="47"/>
    </location>
</feature>
<sequence length="328" mass="36565">MGRVITATTMSSNRQASRNPGKTEYGEGEDVSPTSSNFSKPGSAMTEIRDCPQTAEQDTTSMAPKKYCCSNSAQSESKIWAIFDIVTACLVLIVQIYFTFTLKADRQLLQSIVDSNKDNERDLNRFLQYSHLFLFIPKMAFTQNKFLYVSGMIAYFLYKWYEVWIVTVLFRQIRQEEANGKLVGDVHRTLETERNGDKDKPPDIGTISSGVGQLVRSVNPGGKTFPTQFNYTGMGNVGYSGMDTPTCYSRMSAAGRDNVPGGFASHMRGYDTVGRGSVGWEPDPMGSTSTFVLAQPPKRLKFQSRPADLSMLEGKIPAEVEHFRSSKY</sequence>
<keyword evidence="2" id="KW-1133">Transmembrane helix</keyword>
<feature type="transmembrane region" description="Helical" evidence="2">
    <location>
        <begin position="147"/>
        <end position="170"/>
    </location>
</feature>
<gene>
    <name evidence="3" type="ORF">AFUS01_LOCUS7716</name>
</gene>
<accession>A0A8J2JDL8</accession>
<feature type="transmembrane region" description="Helical" evidence="2">
    <location>
        <begin position="79"/>
        <end position="102"/>
    </location>
</feature>
<keyword evidence="4" id="KW-1185">Reference proteome</keyword>
<dbReference type="Proteomes" id="UP000708208">
    <property type="component" value="Unassembled WGS sequence"/>
</dbReference>
<organism evidence="3 4">
    <name type="scientific">Allacma fusca</name>
    <dbReference type="NCBI Taxonomy" id="39272"/>
    <lineage>
        <taxon>Eukaryota</taxon>
        <taxon>Metazoa</taxon>
        <taxon>Ecdysozoa</taxon>
        <taxon>Arthropoda</taxon>
        <taxon>Hexapoda</taxon>
        <taxon>Collembola</taxon>
        <taxon>Symphypleona</taxon>
        <taxon>Sminthuridae</taxon>
        <taxon>Allacma</taxon>
    </lineage>
</organism>
<evidence type="ECO:0000313" key="4">
    <source>
        <dbReference type="Proteomes" id="UP000708208"/>
    </source>
</evidence>
<evidence type="ECO:0000313" key="3">
    <source>
        <dbReference type="EMBL" id="CAG7718318.1"/>
    </source>
</evidence>
<keyword evidence="2" id="KW-0812">Transmembrane</keyword>
<proteinExistence type="predicted"/>